<dbReference type="PIRSF" id="PIRSF016578">
    <property type="entry name" value="HsaA"/>
    <property type="match status" value="1"/>
</dbReference>
<keyword evidence="1" id="KW-0560">Oxidoreductase</keyword>
<protein>
    <submittedName>
        <fullName evidence="4">Acyl-CoA dehydrogenase type 2</fullName>
    </submittedName>
</protein>
<gene>
    <name evidence="4" type="ORF">VASRM7_381</name>
</gene>
<dbReference type="SUPFAM" id="SSF47203">
    <property type="entry name" value="Acyl-CoA dehydrogenase C-terminal domain-like"/>
    <property type="match status" value="1"/>
</dbReference>
<feature type="domain" description="Acyl-CoA dehydrogenase/oxidase N-terminal" evidence="2">
    <location>
        <begin position="13"/>
        <end position="78"/>
    </location>
</feature>
<accession>A0A097CSI4</accession>
<dbReference type="InterPro" id="IPR009100">
    <property type="entry name" value="AcylCoA_DH/oxidase_NM_dom_sf"/>
</dbReference>
<dbReference type="GO" id="GO:0050660">
    <property type="term" value="F:flavin adenine dinucleotide binding"/>
    <property type="evidence" value="ECO:0007669"/>
    <property type="project" value="InterPro"/>
</dbReference>
<evidence type="ECO:0000313" key="4">
    <source>
        <dbReference type="EMBL" id="AIS85620.1"/>
    </source>
</evidence>
<name>A0A097CSI4_9ACTN</name>
<dbReference type="Gene3D" id="1.20.140.10">
    <property type="entry name" value="Butyryl-CoA Dehydrogenase, subunit A, domain 3"/>
    <property type="match status" value="1"/>
</dbReference>
<dbReference type="PANTHER" id="PTHR43884:SF12">
    <property type="entry name" value="ISOVALERYL-COA DEHYDROGENASE, MITOCHONDRIAL-RELATED"/>
    <property type="match status" value="1"/>
</dbReference>
<dbReference type="AlphaFoldDB" id="A0A097CSI4"/>
<dbReference type="InterPro" id="IPR013786">
    <property type="entry name" value="AcylCoA_DH/ox_N"/>
</dbReference>
<dbReference type="GO" id="GO:0003995">
    <property type="term" value="F:acyl-CoA dehydrogenase activity"/>
    <property type="evidence" value="ECO:0007669"/>
    <property type="project" value="TreeGrafter"/>
</dbReference>
<dbReference type="InterPro" id="IPR037069">
    <property type="entry name" value="AcylCoA_DH/ox_N_sf"/>
</dbReference>
<organism evidence="4">
    <name type="scientific">Verrucosispora sp. MS100047</name>
    <dbReference type="NCBI Taxonomy" id="1410949"/>
    <lineage>
        <taxon>Bacteria</taxon>
        <taxon>Bacillati</taxon>
        <taxon>Actinomycetota</taxon>
        <taxon>Actinomycetes</taxon>
        <taxon>Micromonosporales</taxon>
        <taxon>Micromonosporaceae</taxon>
        <taxon>Micromonospora</taxon>
    </lineage>
</organism>
<dbReference type="Gene3D" id="2.40.110.10">
    <property type="entry name" value="Butyryl-CoA Dehydrogenase, subunit A, domain 2"/>
    <property type="match status" value="1"/>
</dbReference>
<dbReference type="Pfam" id="PF08028">
    <property type="entry name" value="Acyl-CoA_dh_2"/>
    <property type="match status" value="1"/>
</dbReference>
<evidence type="ECO:0000256" key="1">
    <source>
        <dbReference type="ARBA" id="ARBA00023002"/>
    </source>
</evidence>
<dbReference type="InterPro" id="IPR046373">
    <property type="entry name" value="Acyl-CoA_Oxase/DH_mid-dom_sf"/>
</dbReference>
<evidence type="ECO:0000259" key="2">
    <source>
        <dbReference type="Pfam" id="PF02771"/>
    </source>
</evidence>
<dbReference type="SUPFAM" id="SSF56645">
    <property type="entry name" value="Acyl-CoA dehydrogenase NM domain-like"/>
    <property type="match status" value="1"/>
</dbReference>
<feature type="domain" description="Acyl-CoA dehydrogenase C-terminal" evidence="3">
    <location>
        <begin position="226"/>
        <end position="357"/>
    </location>
</feature>
<dbReference type="EMBL" id="KF826669">
    <property type="protein sequence ID" value="AIS85620.1"/>
    <property type="molecule type" value="Genomic_DNA"/>
</dbReference>
<sequence length="378" mass="39189">MTTLQLVRDLLPEIAKNADEVERGRGLPDHLLDGLRAAGCLRMLAPVAYGGTGLNVPETLRVVETLGTADASVAWLVGQVALSQLIIGCAPKETVAEIFADGPDVYAAGAVAPKGRATEVDGGWRISGQWPFVTGCERAAWVYLNCVLVRGRTVAMAEGRPATRIMLLPAADVAVVDTWHTLGLRGTGSHDLAVSGRYCPAERAVELVPGSAEAARAAMSIAQSSLIIAAAALGIAEAALRDVVDLAAGGKRPALSATRLASSTAFQERLGEARMVVQAGRALLYDQAGDEWGGFSGPDAALRRAQVRAASAQATALAVRATDAAFELAGGTAVYDSSPLSRRLRDANTARQHFVASRNSYTAFGAHLVGEGGDGGPL</sequence>
<evidence type="ECO:0000259" key="3">
    <source>
        <dbReference type="Pfam" id="PF08028"/>
    </source>
</evidence>
<reference evidence="4" key="1">
    <citation type="submission" date="2013-11" db="EMBL/GenBank/DDBJ databases">
        <title>New antitubercular compounds from marine-derived Verrucosispora sp. MS100047.</title>
        <authorList>
            <person name="Huang P."/>
            <person name="Xie F."/>
            <person name="Wang Q."/>
            <person name="Wang J."/>
            <person name="Wang Q."/>
            <person name="Abdel-Mageed W.M."/>
            <person name="Liu M."/>
            <person name="Han J."/>
            <person name="Song F."/>
            <person name="Dai H."/>
            <person name="Liu X."/>
            <person name="Zhang L."/>
        </authorList>
    </citation>
    <scope>NUCLEOTIDE SEQUENCE</scope>
    <source>
        <strain evidence="4">MS100047</strain>
    </source>
</reference>
<dbReference type="InterPro" id="IPR036250">
    <property type="entry name" value="AcylCo_DH-like_C"/>
</dbReference>
<dbReference type="PANTHER" id="PTHR43884">
    <property type="entry name" value="ACYL-COA DEHYDROGENASE"/>
    <property type="match status" value="1"/>
</dbReference>
<dbReference type="Pfam" id="PF02771">
    <property type="entry name" value="Acyl-CoA_dh_N"/>
    <property type="match status" value="1"/>
</dbReference>
<dbReference type="InterPro" id="IPR013107">
    <property type="entry name" value="Acyl-CoA_DH_C"/>
</dbReference>
<dbReference type="Gene3D" id="1.10.540.10">
    <property type="entry name" value="Acyl-CoA dehydrogenase/oxidase, N-terminal domain"/>
    <property type="match status" value="1"/>
</dbReference>
<proteinExistence type="predicted"/>